<reference evidence="2" key="1">
    <citation type="submission" date="2015-07" db="EMBL/GenBank/DDBJ databases">
        <title>MeaNS - Measles Nucleotide Surveillance Program.</title>
        <authorList>
            <person name="Tran T."/>
            <person name="Druce J."/>
        </authorList>
    </citation>
    <scope>NUCLEOTIDE SEQUENCE</scope>
    <source>
        <strain evidence="2">UCB-OBI-ISO-001</strain>
        <tissue evidence="2">Gonad</tissue>
    </source>
</reference>
<accession>A0A0L8HX43</accession>
<keyword evidence="1" id="KW-0812">Transmembrane</keyword>
<dbReference type="EMBL" id="KQ417087">
    <property type="protein sequence ID" value="KOF93803.1"/>
    <property type="molecule type" value="Genomic_DNA"/>
</dbReference>
<feature type="transmembrane region" description="Helical" evidence="1">
    <location>
        <begin position="42"/>
        <end position="63"/>
    </location>
</feature>
<organism evidence="2">
    <name type="scientific">Octopus bimaculoides</name>
    <name type="common">California two-spotted octopus</name>
    <dbReference type="NCBI Taxonomy" id="37653"/>
    <lineage>
        <taxon>Eukaryota</taxon>
        <taxon>Metazoa</taxon>
        <taxon>Spiralia</taxon>
        <taxon>Lophotrochozoa</taxon>
        <taxon>Mollusca</taxon>
        <taxon>Cephalopoda</taxon>
        <taxon>Coleoidea</taxon>
        <taxon>Octopodiformes</taxon>
        <taxon>Octopoda</taxon>
        <taxon>Incirrata</taxon>
        <taxon>Octopodidae</taxon>
        <taxon>Octopus</taxon>
    </lineage>
</organism>
<keyword evidence="1" id="KW-1133">Transmembrane helix</keyword>
<proteinExistence type="predicted"/>
<protein>
    <submittedName>
        <fullName evidence="2">Uncharacterized protein</fullName>
    </submittedName>
</protein>
<keyword evidence="1" id="KW-0472">Membrane</keyword>
<name>A0A0L8HX43_OCTBM</name>
<dbReference type="AlphaFoldDB" id="A0A0L8HX43"/>
<gene>
    <name evidence="2" type="ORF">OCBIM_22003422mg</name>
</gene>
<sequence>MVTKSIFSTFFNTRYCPGSSKFSTFSRSSISPIRSSNSIFDILFHVMFFSILLLFWIEALLLFRLAALFTEVRPLVAFRDAPDGSDPPLRERTPLTRLLLPGSPSLLKLSTSPVPSLLLLHPPPSPPAAPPPPPPLLLLLYPT</sequence>
<evidence type="ECO:0000256" key="1">
    <source>
        <dbReference type="SAM" id="Phobius"/>
    </source>
</evidence>
<evidence type="ECO:0000313" key="2">
    <source>
        <dbReference type="EMBL" id="KOF93803.1"/>
    </source>
</evidence>